<dbReference type="EMBL" id="ADFP01000061">
    <property type="protein sequence ID" value="EFB90844.1"/>
    <property type="molecule type" value="Genomic_DNA"/>
</dbReference>
<comment type="caution">
    <text evidence="1">The sequence shown here is derived from an EMBL/GenBank/DDBJ whole genome shotgun (WGS) entry which is preliminary data.</text>
</comment>
<dbReference type="Proteomes" id="UP000006462">
    <property type="component" value="Unassembled WGS sequence"/>
</dbReference>
<accession>A0ABM9ZVD4</accession>
<reference evidence="1 2" key="1">
    <citation type="submission" date="2009-12" db="EMBL/GenBank/DDBJ databases">
        <authorList>
            <person name="Shrivastava S."/>
            <person name="Madupu R."/>
            <person name="Durkin A.S."/>
            <person name="Torralba M."/>
            <person name="Methe B."/>
            <person name="Sutton G.G."/>
            <person name="Strausberg R.L."/>
            <person name="Nelson K.E."/>
        </authorList>
    </citation>
    <scope>NUCLEOTIDE SEQUENCE [LARGE SCALE GENOMIC DNA]</scope>
    <source>
        <strain evidence="1 2">W5455</strain>
    </source>
</reference>
<protein>
    <submittedName>
        <fullName evidence="1">Uncharacterized protein</fullName>
    </submittedName>
</protein>
<name>A0ABM9ZVD4_9BACT</name>
<evidence type="ECO:0000313" key="2">
    <source>
        <dbReference type="Proteomes" id="UP000006462"/>
    </source>
</evidence>
<proteinExistence type="predicted"/>
<evidence type="ECO:0000313" key="1">
    <source>
        <dbReference type="EMBL" id="EFB90844.1"/>
    </source>
</evidence>
<gene>
    <name evidence="1" type="ORF">HMPREF7215_1161</name>
</gene>
<sequence>MAENLPAPSVQRPGARDTINAMSLLNQRARSAACESERMALEE</sequence>
<organism evidence="1 2">
    <name type="scientific">Pyramidobacter piscolens W5455</name>
    <dbReference type="NCBI Taxonomy" id="352165"/>
    <lineage>
        <taxon>Bacteria</taxon>
        <taxon>Thermotogati</taxon>
        <taxon>Synergistota</taxon>
        <taxon>Synergistia</taxon>
        <taxon>Synergistales</taxon>
        <taxon>Dethiosulfovibrionaceae</taxon>
        <taxon>Pyramidobacter</taxon>
    </lineage>
</organism>
<keyword evidence="2" id="KW-1185">Reference proteome</keyword>